<dbReference type="InterPro" id="IPR035908">
    <property type="entry name" value="F0_ATP_A_sf"/>
</dbReference>
<keyword evidence="13" id="KW-0496">Mitochondrion</keyword>
<dbReference type="SUPFAM" id="SSF81336">
    <property type="entry name" value="F1F0 ATP synthase subunit A"/>
    <property type="match status" value="1"/>
</dbReference>
<evidence type="ECO:0000256" key="1">
    <source>
        <dbReference type="ARBA" id="ARBA00004141"/>
    </source>
</evidence>
<evidence type="ECO:0000256" key="2">
    <source>
        <dbReference type="ARBA" id="ARBA00006810"/>
    </source>
</evidence>
<keyword evidence="6" id="KW-0375">Hydrogen ion transport</keyword>
<dbReference type="Gene3D" id="1.20.120.220">
    <property type="entry name" value="ATP synthase, F0 complex, subunit A"/>
    <property type="match status" value="1"/>
</dbReference>
<keyword evidence="5 12" id="KW-0812">Transmembrane</keyword>
<evidence type="ECO:0000256" key="12">
    <source>
        <dbReference type="SAM" id="Phobius"/>
    </source>
</evidence>
<evidence type="ECO:0000256" key="3">
    <source>
        <dbReference type="ARBA" id="ARBA00022448"/>
    </source>
</evidence>
<dbReference type="PANTHER" id="PTHR11410">
    <property type="entry name" value="ATP SYNTHASE SUBUNIT A"/>
    <property type="match status" value="1"/>
</dbReference>
<protein>
    <recommendedName>
        <fullName evidence="11">ATP synthase subunit a</fullName>
    </recommendedName>
</protein>
<accession>A0A485M8P3</accession>
<dbReference type="NCBIfam" id="TIGR01131">
    <property type="entry name" value="ATP_synt_6_or_A"/>
    <property type="match status" value="1"/>
</dbReference>
<evidence type="ECO:0000256" key="7">
    <source>
        <dbReference type="ARBA" id="ARBA00022989"/>
    </source>
</evidence>
<keyword evidence="7 12" id="KW-1133">Transmembrane helix</keyword>
<feature type="transmembrane region" description="Helical" evidence="12">
    <location>
        <begin position="69"/>
        <end position="93"/>
    </location>
</feature>
<keyword evidence="4" id="KW-0138">CF(0)</keyword>
<feature type="transmembrane region" description="Helical" evidence="12">
    <location>
        <begin position="161"/>
        <end position="183"/>
    </location>
</feature>
<organism evidence="13">
    <name type="scientific">Proasellus beticus</name>
    <dbReference type="NCBI Taxonomy" id="1281946"/>
    <lineage>
        <taxon>Eukaryota</taxon>
        <taxon>Metazoa</taxon>
        <taxon>Ecdysozoa</taxon>
        <taxon>Arthropoda</taxon>
        <taxon>Crustacea</taxon>
        <taxon>Multicrustacea</taxon>
        <taxon>Malacostraca</taxon>
        <taxon>Eumalacostraca</taxon>
        <taxon>Peracarida</taxon>
        <taxon>Isopoda</taxon>
        <taxon>Asellota</taxon>
        <taxon>Aselloidea</taxon>
        <taxon>Asellidae</taxon>
        <taxon>Proasellus</taxon>
    </lineage>
</organism>
<dbReference type="EMBL" id="LR536604">
    <property type="protein sequence ID" value="VFU78672.1"/>
    <property type="molecule type" value="Genomic_DNA"/>
</dbReference>
<dbReference type="GO" id="GO:0045259">
    <property type="term" value="C:proton-transporting ATP synthase complex"/>
    <property type="evidence" value="ECO:0007669"/>
    <property type="project" value="UniProtKB-KW"/>
</dbReference>
<reference evidence="13" key="1">
    <citation type="submission" date="2019-03" db="EMBL/GenBank/DDBJ databases">
        <authorList>
            <person name="Lefebure T."/>
            <person name="Lefebure T."/>
        </authorList>
    </citation>
    <scope>NUCLEOTIDE SEQUENCE [LARGE SCALE GENOMIC DNA]</scope>
</reference>
<dbReference type="InterPro" id="IPR023011">
    <property type="entry name" value="ATP_synth_F0_asu_AS"/>
</dbReference>
<dbReference type="PROSITE" id="PS00449">
    <property type="entry name" value="ATPASE_A"/>
    <property type="match status" value="1"/>
</dbReference>
<comment type="similarity">
    <text evidence="2">Belongs to the ATPase A chain family.</text>
</comment>
<evidence type="ECO:0000256" key="5">
    <source>
        <dbReference type="ARBA" id="ARBA00022692"/>
    </source>
</evidence>
<dbReference type="PANTHER" id="PTHR11410:SF0">
    <property type="entry name" value="ATP SYNTHASE SUBUNIT A"/>
    <property type="match status" value="1"/>
</dbReference>
<keyword evidence="9 12" id="KW-0472">Membrane</keyword>
<dbReference type="CDD" id="cd00310">
    <property type="entry name" value="ATP-synt_Fo_a_6"/>
    <property type="match status" value="1"/>
</dbReference>
<proteinExistence type="inferred from homology"/>
<keyword evidence="3" id="KW-0813">Transport</keyword>
<dbReference type="PRINTS" id="PR00123">
    <property type="entry name" value="ATPASEA"/>
</dbReference>
<evidence type="ECO:0000313" key="13">
    <source>
        <dbReference type="EMBL" id="VFU78672.1"/>
    </source>
</evidence>
<dbReference type="InterPro" id="IPR045083">
    <property type="entry name" value="ATP_synth_F0_asu_bact/mt"/>
</dbReference>
<evidence type="ECO:0000256" key="6">
    <source>
        <dbReference type="ARBA" id="ARBA00022781"/>
    </source>
</evidence>
<feature type="transmembrane region" description="Helical" evidence="12">
    <location>
        <begin position="195"/>
        <end position="220"/>
    </location>
</feature>
<sequence>MMTNLFSIFDPSSSSLGLNLNWMSILLGLIIIPPSLFLFKSRLALTTTKMLEYLYGEVSILLPVKTHHFMLFFMTLFFFIMFNNSLGLFPQIFTAPSHLVFTMSLALPLWLAYYFYGWFNKFKTMMAHLVPNGTPPLLIPFMVVIETVSSLIRPLTLAVRLAANMIAGHLLMALLSNYASIFSSTMVAIVVSSQILLLVLEAAVAVIQAYVFMVLSVLYVSEI</sequence>
<evidence type="ECO:0000256" key="8">
    <source>
        <dbReference type="ARBA" id="ARBA00023065"/>
    </source>
</evidence>
<evidence type="ECO:0000256" key="4">
    <source>
        <dbReference type="ARBA" id="ARBA00022547"/>
    </source>
</evidence>
<dbReference type="GO" id="GO:0046933">
    <property type="term" value="F:proton-transporting ATP synthase activity, rotational mechanism"/>
    <property type="evidence" value="ECO:0007669"/>
    <property type="project" value="TreeGrafter"/>
</dbReference>
<comment type="subcellular location">
    <subcellularLocation>
        <location evidence="1">Membrane</location>
        <topology evidence="1">Multi-pass membrane protein</topology>
    </subcellularLocation>
    <subcellularLocation>
        <location evidence="11">Mitochondrion inner membrane</location>
        <topology evidence="11">Multi-pass membrane protein</topology>
    </subcellularLocation>
</comment>
<evidence type="ECO:0000256" key="11">
    <source>
        <dbReference type="RuleBase" id="RU004450"/>
    </source>
</evidence>
<keyword evidence="8" id="KW-0406">Ion transport</keyword>
<feature type="transmembrane region" description="Helical" evidence="12">
    <location>
        <begin position="20"/>
        <end position="39"/>
    </location>
</feature>
<dbReference type="AlphaFoldDB" id="A0A485M8P3"/>
<dbReference type="Pfam" id="PF00119">
    <property type="entry name" value="ATP-synt_A"/>
    <property type="match status" value="1"/>
</dbReference>
<evidence type="ECO:0000256" key="9">
    <source>
        <dbReference type="ARBA" id="ARBA00023136"/>
    </source>
</evidence>
<name>A0A485M8P3_9CRUS</name>
<keyword evidence="10" id="KW-0066">ATP synthesis</keyword>
<gene>
    <name evidence="13" type="primary">atp6</name>
    <name evidence="13" type="ORF">PBTSMT01_0027</name>
</gene>
<dbReference type="InterPro" id="IPR000568">
    <property type="entry name" value="ATP_synth_F0_asu"/>
</dbReference>
<geneLocation type="mitochondrion" evidence="13"/>
<dbReference type="GO" id="GO:0005743">
    <property type="term" value="C:mitochondrial inner membrane"/>
    <property type="evidence" value="ECO:0007669"/>
    <property type="project" value="UniProtKB-SubCell"/>
</dbReference>
<evidence type="ECO:0000256" key="10">
    <source>
        <dbReference type="ARBA" id="ARBA00023310"/>
    </source>
</evidence>
<feature type="transmembrane region" description="Helical" evidence="12">
    <location>
        <begin position="99"/>
        <end position="116"/>
    </location>
</feature>